<reference evidence="7" key="2">
    <citation type="submission" date="2025-08" db="UniProtKB">
        <authorList>
            <consortium name="Ensembl"/>
        </authorList>
    </citation>
    <scope>IDENTIFICATION</scope>
</reference>
<evidence type="ECO:0000313" key="7">
    <source>
        <dbReference type="Ensembl" id="ENSSFAP00005043882.1"/>
    </source>
</evidence>
<evidence type="ECO:0000259" key="6">
    <source>
        <dbReference type="PROSITE" id="PS50089"/>
    </source>
</evidence>
<dbReference type="GO" id="GO:0061630">
    <property type="term" value="F:ubiquitin protein ligase activity"/>
    <property type="evidence" value="ECO:0007669"/>
    <property type="project" value="TreeGrafter"/>
</dbReference>
<dbReference type="Gene3D" id="3.30.40.10">
    <property type="entry name" value="Zinc/RING finger domain, C3HC4 (zinc finger)"/>
    <property type="match status" value="1"/>
</dbReference>
<dbReference type="InParanoid" id="A0A672ISA4"/>
<dbReference type="InterPro" id="IPR051435">
    <property type="entry name" value="RING_finger_E3_ubiq-ligases"/>
</dbReference>
<evidence type="ECO:0000256" key="1">
    <source>
        <dbReference type="ARBA" id="ARBA00022723"/>
    </source>
</evidence>
<dbReference type="Proteomes" id="UP000472267">
    <property type="component" value="Chromosome 23"/>
</dbReference>
<dbReference type="GO" id="GO:0008270">
    <property type="term" value="F:zinc ion binding"/>
    <property type="evidence" value="ECO:0007669"/>
    <property type="project" value="UniProtKB-KW"/>
</dbReference>
<feature type="domain" description="RING-type" evidence="6">
    <location>
        <begin position="9"/>
        <end position="56"/>
    </location>
</feature>
<name>A0A672ISA4_SALFA</name>
<dbReference type="PROSITE" id="PS50089">
    <property type="entry name" value="ZF_RING_2"/>
    <property type="match status" value="1"/>
</dbReference>
<dbReference type="FunCoup" id="A0A672ISA4">
    <property type="interactions" value="8"/>
</dbReference>
<dbReference type="Pfam" id="PF14634">
    <property type="entry name" value="zf-RING_5"/>
    <property type="match status" value="1"/>
</dbReference>
<proteinExistence type="predicted"/>
<accession>A0A672ISA4</accession>
<evidence type="ECO:0000256" key="3">
    <source>
        <dbReference type="ARBA" id="ARBA00022833"/>
    </source>
</evidence>
<keyword evidence="8" id="KW-1185">Reference proteome</keyword>
<dbReference type="OMA" id="LQAEWWV"/>
<evidence type="ECO:0000256" key="4">
    <source>
        <dbReference type="PROSITE-ProRule" id="PRU00175"/>
    </source>
</evidence>
<dbReference type="PROSITE" id="PS00518">
    <property type="entry name" value="ZF_RING_1"/>
    <property type="match status" value="1"/>
</dbReference>
<dbReference type="GO" id="GO:0016567">
    <property type="term" value="P:protein ubiquitination"/>
    <property type="evidence" value="ECO:0007669"/>
    <property type="project" value="TreeGrafter"/>
</dbReference>
<dbReference type="InterPro" id="IPR013083">
    <property type="entry name" value="Znf_RING/FYVE/PHD"/>
</dbReference>
<organism evidence="7 8">
    <name type="scientific">Salarias fasciatus</name>
    <name type="common">Jewelled blenny</name>
    <name type="synonym">Blennius fasciatus</name>
    <dbReference type="NCBI Taxonomy" id="181472"/>
    <lineage>
        <taxon>Eukaryota</taxon>
        <taxon>Metazoa</taxon>
        <taxon>Chordata</taxon>
        <taxon>Craniata</taxon>
        <taxon>Vertebrata</taxon>
        <taxon>Euteleostomi</taxon>
        <taxon>Actinopterygii</taxon>
        <taxon>Neopterygii</taxon>
        <taxon>Teleostei</taxon>
        <taxon>Neoteleostei</taxon>
        <taxon>Acanthomorphata</taxon>
        <taxon>Ovalentaria</taxon>
        <taxon>Blenniimorphae</taxon>
        <taxon>Blenniiformes</taxon>
        <taxon>Blennioidei</taxon>
        <taxon>Blenniidae</taxon>
        <taxon>Salariinae</taxon>
        <taxon>Salarias</taxon>
    </lineage>
</organism>
<dbReference type="InterPro" id="IPR001841">
    <property type="entry name" value="Znf_RING"/>
</dbReference>
<keyword evidence="2 4" id="KW-0863">Zinc-finger</keyword>
<dbReference type="PANTHER" id="PTHR22791">
    <property type="entry name" value="RING-TYPE DOMAIN-CONTAINING PROTEIN"/>
    <property type="match status" value="1"/>
</dbReference>
<dbReference type="SUPFAM" id="SSF57850">
    <property type="entry name" value="RING/U-box"/>
    <property type="match status" value="1"/>
</dbReference>
<keyword evidence="1" id="KW-0479">Metal-binding</keyword>
<feature type="region of interest" description="Disordered" evidence="5">
    <location>
        <begin position="145"/>
        <end position="177"/>
    </location>
</feature>
<evidence type="ECO:0000313" key="8">
    <source>
        <dbReference type="Proteomes" id="UP000472267"/>
    </source>
</evidence>
<reference evidence="7" key="1">
    <citation type="submission" date="2019-06" db="EMBL/GenBank/DDBJ databases">
        <authorList>
            <consortium name="Wellcome Sanger Institute Data Sharing"/>
        </authorList>
    </citation>
    <scope>NUCLEOTIDE SEQUENCE [LARGE SCALE GENOMIC DNA]</scope>
</reference>
<dbReference type="SMART" id="SM00184">
    <property type="entry name" value="RING"/>
    <property type="match status" value="1"/>
</dbReference>
<evidence type="ECO:0000256" key="2">
    <source>
        <dbReference type="ARBA" id="ARBA00022771"/>
    </source>
</evidence>
<protein>
    <submittedName>
        <fullName evidence="7">Im:7152348</fullName>
    </submittedName>
</protein>
<reference evidence="7" key="3">
    <citation type="submission" date="2025-09" db="UniProtKB">
        <authorList>
            <consortium name="Ensembl"/>
        </authorList>
    </citation>
    <scope>IDENTIFICATION</scope>
</reference>
<dbReference type="AlphaFoldDB" id="A0A672ISA4"/>
<sequence>MVLCEDSECSVCLLPYSRMDRVPRVLHCRHTFCELCLDTMSQARSGMLHVRCPLCRRVTCVGLGLSLQEALWVDSERWDQIPDGVAAGEDGDEDGCQLRAGEARTQAQQKPSLQAEWWVAMQCLKNWHFGTLYIFANQSKAQTARLPQEAESDQAAPGEDHPGQQRVSFLFKTVKQT</sequence>
<keyword evidence="3" id="KW-0862">Zinc</keyword>
<evidence type="ECO:0000256" key="5">
    <source>
        <dbReference type="SAM" id="MobiDB-lite"/>
    </source>
</evidence>
<dbReference type="PANTHER" id="PTHR22791:SF31">
    <property type="entry name" value="IM:7152348"/>
    <property type="match status" value="1"/>
</dbReference>
<dbReference type="Ensembl" id="ENSSFAT00005045434.1">
    <property type="protein sequence ID" value="ENSSFAP00005043882.1"/>
    <property type="gene ID" value="ENSSFAG00005021646.1"/>
</dbReference>
<dbReference type="InterPro" id="IPR017907">
    <property type="entry name" value="Znf_RING_CS"/>
</dbReference>